<evidence type="ECO:0000256" key="6">
    <source>
        <dbReference type="ARBA" id="ARBA00022723"/>
    </source>
</evidence>
<comment type="caution">
    <text evidence="15">The sequence shown here is derived from an EMBL/GenBank/DDBJ whole genome shotgun (WGS) entry which is preliminary data.</text>
</comment>
<dbReference type="Pfam" id="PF21362">
    <property type="entry name" value="Sina_RING"/>
    <property type="match status" value="1"/>
</dbReference>
<feature type="compositionally biased region" description="Acidic residues" evidence="12">
    <location>
        <begin position="64"/>
        <end position="73"/>
    </location>
</feature>
<comment type="catalytic activity">
    <reaction evidence="1">
        <text>S-ubiquitinyl-[E2 ubiquitin-conjugating enzyme]-L-cysteine + [acceptor protein]-L-lysine = [E2 ubiquitin-conjugating enzyme]-L-cysteine + N(6)-ubiquitinyl-[acceptor protein]-L-lysine.</text>
        <dbReference type="EC" id="2.3.2.27"/>
    </reaction>
</comment>
<dbReference type="Pfam" id="PF21361">
    <property type="entry name" value="Sina_ZnF"/>
    <property type="match status" value="1"/>
</dbReference>
<evidence type="ECO:0000256" key="8">
    <source>
        <dbReference type="ARBA" id="ARBA00022786"/>
    </source>
</evidence>
<organism evidence="15 16">
    <name type="scientific">Parasponia andersonii</name>
    <name type="common">Sponia andersonii</name>
    <dbReference type="NCBI Taxonomy" id="3476"/>
    <lineage>
        <taxon>Eukaryota</taxon>
        <taxon>Viridiplantae</taxon>
        <taxon>Streptophyta</taxon>
        <taxon>Embryophyta</taxon>
        <taxon>Tracheophyta</taxon>
        <taxon>Spermatophyta</taxon>
        <taxon>Magnoliopsida</taxon>
        <taxon>eudicotyledons</taxon>
        <taxon>Gunneridae</taxon>
        <taxon>Pentapetalae</taxon>
        <taxon>rosids</taxon>
        <taxon>fabids</taxon>
        <taxon>Rosales</taxon>
        <taxon>Cannabaceae</taxon>
        <taxon>Parasponia</taxon>
    </lineage>
</organism>
<evidence type="ECO:0000256" key="3">
    <source>
        <dbReference type="ARBA" id="ARBA00009119"/>
    </source>
</evidence>
<dbReference type="AlphaFoldDB" id="A0A2P5DW00"/>
<protein>
    <recommendedName>
        <fullName evidence="4">RING-type E3 ubiquitin transferase</fullName>
        <ecNumber evidence="4">2.3.2.27</ecNumber>
    </recommendedName>
</protein>
<comment type="function">
    <text evidence="10">E3 ubiquitin-protein ligase that mediates ubiquitination and subsequent proteasomal degradation of target proteins. E3 ubiquitin ligases accept ubiquitin from an E2 ubiquitin-conjugating enzyme in the form of a thioester and then directly transfers the ubiquitin to targeted substrates. It probably triggers the ubiquitin-mediated degradation of different substrates.</text>
</comment>
<name>A0A2P5DW00_PARAD</name>
<evidence type="ECO:0000256" key="1">
    <source>
        <dbReference type="ARBA" id="ARBA00000900"/>
    </source>
</evidence>
<dbReference type="InterPro" id="IPR001841">
    <property type="entry name" value="Znf_RING"/>
</dbReference>
<feature type="domain" description="RING-type" evidence="13">
    <location>
        <begin position="134"/>
        <end position="170"/>
    </location>
</feature>
<dbReference type="Gene3D" id="3.30.40.10">
    <property type="entry name" value="Zinc/RING finger domain, C3HC4 (zinc finger)"/>
    <property type="match status" value="1"/>
</dbReference>
<dbReference type="PROSITE" id="PS50089">
    <property type="entry name" value="ZF_RING_2"/>
    <property type="match status" value="1"/>
</dbReference>
<dbReference type="STRING" id="3476.A0A2P5DW00"/>
<feature type="domain" description="SIAH-type" evidence="14">
    <location>
        <begin position="187"/>
        <end position="245"/>
    </location>
</feature>
<feature type="region of interest" description="Disordered" evidence="12">
    <location>
        <begin position="1"/>
        <end position="93"/>
    </location>
</feature>
<dbReference type="OrthoDB" id="4788989at2759"/>
<evidence type="ECO:0000256" key="5">
    <source>
        <dbReference type="ARBA" id="ARBA00022679"/>
    </source>
</evidence>
<proteinExistence type="inferred from homology"/>
<dbReference type="PANTHER" id="PTHR46632">
    <property type="entry name" value="E3 UBIQUITIN-PROTEIN LIGASE SINA-LIKE 4"/>
    <property type="match status" value="1"/>
</dbReference>
<dbReference type="InterPro" id="IPR049548">
    <property type="entry name" value="Sina-like_RING"/>
</dbReference>
<dbReference type="PANTHER" id="PTHR46632:SF16">
    <property type="entry name" value="E3 UBIQUITIN-PROTEIN LIGASE SINA-LIKE 10"/>
    <property type="match status" value="1"/>
</dbReference>
<dbReference type="GO" id="GO:0061630">
    <property type="term" value="F:ubiquitin protein ligase activity"/>
    <property type="evidence" value="ECO:0007669"/>
    <property type="project" value="UniProtKB-EC"/>
</dbReference>
<evidence type="ECO:0000256" key="7">
    <source>
        <dbReference type="ARBA" id="ARBA00022771"/>
    </source>
</evidence>
<keyword evidence="8" id="KW-0833">Ubl conjugation pathway</keyword>
<dbReference type="GO" id="GO:0016567">
    <property type="term" value="P:protein ubiquitination"/>
    <property type="evidence" value="ECO:0007669"/>
    <property type="project" value="UniProtKB-UniPathway"/>
</dbReference>
<evidence type="ECO:0000256" key="4">
    <source>
        <dbReference type="ARBA" id="ARBA00012483"/>
    </source>
</evidence>
<dbReference type="CDD" id="cd16571">
    <property type="entry name" value="RING-HC_SIAHs"/>
    <property type="match status" value="1"/>
</dbReference>
<evidence type="ECO:0000259" key="14">
    <source>
        <dbReference type="PROSITE" id="PS51081"/>
    </source>
</evidence>
<dbReference type="EC" id="2.3.2.27" evidence="4"/>
<dbReference type="GO" id="GO:0008270">
    <property type="term" value="F:zinc ion binding"/>
    <property type="evidence" value="ECO:0007669"/>
    <property type="project" value="UniProtKB-KW"/>
</dbReference>
<dbReference type="Proteomes" id="UP000237105">
    <property type="component" value="Unassembled WGS sequence"/>
</dbReference>
<evidence type="ECO:0000256" key="9">
    <source>
        <dbReference type="ARBA" id="ARBA00022833"/>
    </source>
</evidence>
<dbReference type="EMBL" id="JXTB01000013">
    <property type="protein sequence ID" value="PON77445.1"/>
    <property type="molecule type" value="Genomic_DNA"/>
</dbReference>
<evidence type="ECO:0000259" key="13">
    <source>
        <dbReference type="PROSITE" id="PS50089"/>
    </source>
</evidence>
<dbReference type="SUPFAM" id="SSF49599">
    <property type="entry name" value="TRAF domain-like"/>
    <property type="match status" value="1"/>
</dbReference>
<evidence type="ECO:0000256" key="2">
    <source>
        <dbReference type="ARBA" id="ARBA00004906"/>
    </source>
</evidence>
<dbReference type="SUPFAM" id="SSF57850">
    <property type="entry name" value="RING/U-box"/>
    <property type="match status" value="1"/>
</dbReference>
<keyword evidence="9" id="KW-0862">Zinc</keyword>
<dbReference type="UniPathway" id="UPA00143"/>
<keyword evidence="16" id="KW-1185">Reference proteome</keyword>
<accession>A0A2P5DW00</accession>
<evidence type="ECO:0000256" key="10">
    <source>
        <dbReference type="ARBA" id="ARBA00024004"/>
    </source>
</evidence>
<comment type="similarity">
    <text evidence="3">Belongs to the SINA (Seven in absentia) family.</text>
</comment>
<keyword evidence="6" id="KW-0479">Metal-binding</keyword>
<reference evidence="16" key="1">
    <citation type="submission" date="2016-06" db="EMBL/GenBank/DDBJ databases">
        <title>Parallel loss of symbiosis genes in relatives of nitrogen-fixing non-legume Parasponia.</title>
        <authorList>
            <person name="Van Velzen R."/>
            <person name="Holmer R."/>
            <person name="Bu F."/>
            <person name="Rutten L."/>
            <person name="Van Zeijl A."/>
            <person name="Liu W."/>
            <person name="Santuari L."/>
            <person name="Cao Q."/>
            <person name="Sharma T."/>
            <person name="Shen D."/>
            <person name="Roswanjaya Y."/>
            <person name="Wardhani T."/>
            <person name="Kalhor M.S."/>
            <person name="Jansen J."/>
            <person name="Van den Hoogen J."/>
            <person name="Gungor B."/>
            <person name="Hartog M."/>
            <person name="Hontelez J."/>
            <person name="Verver J."/>
            <person name="Yang W.-C."/>
            <person name="Schijlen E."/>
            <person name="Repin R."/>
            <person name="Schilthuizen M."/>
            <person name="Schranz E."/>
            <person name="Heidstra R."/>
            <person name="Miyata K."/>
            <person name="Fedorova E."/>
            <person name="Kohlen W."/>
            <person name="Bisseling T."/>
            <person name="Smit S."/>
            <person name="Geurts R."/>
        </authorList>
    </citation>
    <scope>NUCLEOTIDE SEQUENCE [LARGE SCALE GENOMIC DNA]</scope>
    <source>
        <strain evidence="16">cv. WU1-14</strain>
    </source>
</reference>
<evidence type="ECO:0000313" key="16">
    <source>
        <dbReference type="Proteomes" id="UP000237105"/>
    </source>
</evidence>
<evidence type="ECO:0000256" key="12">
    <source>
        <dbReference type="SAM" id="MobiDB-lite"/>
    </source>
</evidence>
<comment type="pathway">
    <text evidence="2">Protein modification; protein ubiquitination.</text>
</comment>
<evidence type="ECO:0000256" key="11">
    <source>
        <dbReference type="PROSITE-ProRule" id="PRU00455"/>
    </source>
</evidence>
<gene>
    <name evidence="15" type="ORF">PanWU01x14_026060</name>
</gene>
<sequence>MTRFSVSGDEEDREGPSLPRYKRRRSYSFSSESEDDYFPRPLGRFADDYDDHAFTPSEPQIQEMDPEEDEDDEVVKKEEEEGEEEEEEAAYEEGYVSEFDSSLMGPAPTYGSVATNRTEKSIPVVLTDPDVLDCCICFEPLTIPVFQCENGHIACSSCCTKLNHKCPSCSWPIGYNRCRAIEKVLESVKIACQNTNYGCKETVTFSKKKDHEKICTYSACSCPLRTCDFVSSSKQLYLHFRSVHMHSALDFEYNSNFSFTLKDSDDFLVLQERYDDVLFILNSNNETFGNMVWVSCIWPCTSKGFFYDLLAKTDENSLRLQSFTNCTPDRVDIRPSTGFLLIPKDLFGSCGELKLDLCIRLDD</sequence>
<keyword evidence="5" id="KW-0808">Transferase</keyword>
<keyword evidence="7 11" id="KW-0863">Zinc-finger</keyword>
<dbReference type="InterPro" id="IPR044286">
    <property type="entry name" value="SINL_plant"/>
</dbReference>
<dbReference type="InterPro" id="IPR013083">
    <property type="entry name" value="Znf_RING/FYVE/PHD"/>
</dbReference>
<dbReference type="InterPro" id="IPR013010">
    <property type="entry name" value="Znf_SIAH"/>
</dbReference>
<dbReference type="PROSITE" id="PS51081">
    <property type="entry name" value="ZF_SIAH"/>
    <property type="match status" value="1"/>
</dbReference>
<evidence type="ECO:0000313" key="15">
    <source>
        <dbReference type="EMBL" id="PON77445.1"/>
    </source>
</evidence>
<feature type="compositionally biased region" description="Acidic residues" evidence="12">
    <location>
        <begin position="80"/>
        <end position="91"/>
    </location>
</feature>